<dbReference type="PROSITE" id="PS51257">
    <property type="entry name" value="PROKAR_LIPOPROTEIN"/>
    <property type="match status" value="1"/>
</dbReference>
<accession>H5SA61</accession>
<dbReference type="AlphaFoldDB" id="H5SA61"/>
<sequence length="385" mass="43799">MGIYRRASILLILTLFIIGCTKTPVTPTKCEPNPPLTQLEDTARSFSMGFTRWPPEATVSGIGRMNQFIVSHGDLTALHFDGGVPWPEALSDSSFPEGVMNEWQTARESIPKEHMLLVSITPLDWERNALAPYWGNSTNQPLPSPWSGHALNHPNVKTAYLNYARRVVEYFHPDYLAIGIEVNIAQAKSPDVWRAYKELHRYVYEQLKKEYPQLPIFASFTNSHLNGLDGGDKAAQVREIRTILPYLDLIGLSVYPYGWAYTGGRVEPFPDDFFQTALSFGKPLEVTESGVPSQSFTALGRRYEFSETYQREWISFLLRQANVHRFKFVVNWAAIDFDRLLPAIPSGQQREFALFWAYTGLERSDGCAKQALAVWDAYLRLPRQP</sequence>
<evidence type="ECO:0000313" key="1">
    <source>
        <dbReference type="EMBL" id="BAL53047.1"/>
    </source>
</evidence>
<name>H5SA61_9CHLR</name>
<organism evidence="1">
    <name type="scientific">uncultured Chloroflexota bacterium</name>
    <dbReference type="NCBI Taxonomy" id="166587"/>
    <lineage>
        <taxon>Bacteria</taxon>
        <taxon>Bacillati</taxon>
        <taxon>Chloroflexota</taxon>
        <taxon>environmental samples</taxon>
    </lineage>
</organism>
<reference evidence="1" key="2">
    <citation type="journal article" date="2012" name="PLoS ONE">
        <title>A Deeply Branching Thermophilic Bacterium with an Ancient Acetyl-CoA Pathway Dominates a Subsurface Ecosystem.</title>
        <authorList>
            <person name="Takami H."/>
            <person name="Noguchi H."/>
            <person name="Takaki Y."/>
            <person name="Uchiyama I."/>
            <person name="Toyoda A."/>
            <person name="Nishi S."/>
            <person name="Chee G.-J."/>
            <person name="Arai W."/>
            <person name="Nunoura T."/>
            <person name="Itoh T."/>
            <person name="Hattori M."/>
            <person name="Takai K."/>
        </authorList>
    </citation>
    <scope>NUCLEOTIDE SEQUENCE</scope>
</reference>
<dbReference type="Gene3D" id="3.20.20.80">
    <property type="entry name" value="Glycosidases"/>
    <property type="match status" value="1"/>
</dbReference>
<reference evidence="1" key="1">
    <citation type="journal article" date="2005" name="Environ. Microbiol.">
        <title>Genetic and functional properties of uncultivated thermophilic crenarchaeotes from a subsurface gold mine as revealed by analysis of genome fragments.</title>
        <authorList>
            <person name="Nunoura T."/>
            <person name="Hirayama H."/>
            <person name="Takami H."/>
            <person name="Oida H."/>
            <person name="Nishi S."/>
            <person name="Shimamura S."/>
            <person name="Suzuki Y."/>
            <person name="Inagaki F."/>
            <person name="Takai K."/>
            <person name="Nealson K.H."/>
            <person name="Horikoshi K."/>
        </authorList>
    </citation>
    <scope>NUCLEOTIDE SEQUENCE</scope>
</reference>
<proteinExistence type="predicted"/>
<protein>
    <submittedName>
        <fullName evidence="1">Hypothetical conserved protein</fullName>
    </submittedName>
</protein>
<gene>
    <name evidence="1" type="ORF">HGMM_F04B01C22</name>
</gene>
<dbReference type="EMBL" id="AP011646">
    <property type="protein sequence ID" value="BAL53047.1"/>
    <property type="molecule type" value="Genomic_DNA"/>
</dbReference>
<dbReference type="InterPro" id="IPR017853">
    <property type="entry name" value="GH"/>
</dbReference>
<dbReference type="SUPFAM" id="SSF51445">
    <property type="entry name" value="(Trans)glycosidases"/>
    <property type="match status" value="1"/>
</dbReference>